<accession>A0A146KAE4</accession>
<name>A0A146KAE4_9EUKA</name>
<feature type="non-terminal residue" evidence="1">
    <location>
        <position position="1"/>
    </location>
</feature>
<dbReference type="PROSITE" id="PS50896">
    <property type="entry name" value="LISH"/>
    <property type="match status" value="1"/>
</dbReference>
<organism evidence="1">
    <name type="scientific">Trepomonas sp. PC1</name>
    <dbReference type="NCBI Taxonomy" id="1076344"/>
    <lineage>
        <taxon>Eukaryota</taxon>
        <taxon>Metamonada</taxon>
        <taxon>Diplomonadida</taxon>
        <taxon>Hexamitidae</taxon>
        <taxon>Hexamitinae</taxon>
        <taxon>Trepomonas</taxon>
    </lineage>
</organism>
<protein>
    <submittedName>
        <fullName evidence="1">Uncharacterized protein</fullName>
    </submittedName>
</protein>
<gene>
    <name evidence="1" type="ORF">TPC1_14516</name>
</gene>
<dbReference type="AlphaFoldDB" id="A0A146KAE4"/>
<dbReference type="EMBL" id="GDID01003338">
    <property type="protein sequence ID" value="JAP93268.1"/>
    <property type="molecule type" value="Transcribed_RNA"/>
</dbReference>
<evidence type="ECO:0000313" key="1">
    <source>
        <dbReference type="EMBL" id="JAP93268.1"/>
    </source>
</evidence>
<feature type="non-terminal residue" evidence="1">
    <location>
        <position position="225"/>
    </location>
</feature>
<proteinExistence type="predicted"/>
<dbReference type="InterPro" id="IPR006594">
    <property type="entry name" value="LisH"/>
</dbReference>
<reference evidence="1" key="1">
    <citation type="submission" date="2015-07" db="EMBL/GenBank/DDBJ databases">
        <title>Adaptation to a free-living lifestyle via gene acquisitions in the diplomonad Trepomonas sp. PC1.</title>
        <authorList>
            <person name="Xu F."/>
            <person name="Jerlstrom-Hultqvist J."/>
            <person name="Kolisko M."/>
            <person name="Simpson A.G.B."/>
            <person name="Roger A.J."/>
            <person name="Svard S.G."/>
            <person name="Andersson J.O."/>
        </authorList>
    </citation>
    <scope>NUCLEOTIDE SEQUENCE</scope>
    <source>
        <strain evidence="1">PC1</strain>
    </source>
</reference>
<sequence>LKQAIRSHLEEQGTYSQMKAFISASIFQKMLRHEQPKNAEFTPITLPNDEDSKAMILDVMQFFETYNLTKTLQVFMLEANINLKDLEETQNSPLRRFSPDKQAEKVKKPQQGFMITELEEEDLVKQPAKQPDQKFHEAKPTEMDDLEKEFQAPAIVNATKPEISDFDDFGADLNFEFDKVTDFDALQGGKKNGNAIDDIDDLDDLEFSPQKVISGKPWLMVDETK</sequence>